<dbReference type="RefSeq" id="WP_146389524.1">
    <property type="nucleotide sequence ID" value="NZ_SJPK01000001.1"/>
</dbReference>
<feature type="domain" description="Alginate lyase" evidence="4">
    <location>
        <begin position="108"/>
        <end position="314"/>
    </location>
</feature>
<dbReference type="Pfam" id="PF05426">
    <property type="entry name" value="Alginate_lyase"/>
    <property type="match status" value="1"/>
</dbReference>
<evidence type="ECO:0000256" key="2">
    <source>
        <dbReference type="ARBA" id="ARBA00023239"/>
    </source>
</evidence>
<accession>A0A5C5YJG3</accession>
<dbReference type="GO" id="GO:0042597">
    <property type="term" value="C:periplasmic space"/>
    <property type="evidence" value="ECO:0007669"/>
    <property type="project" value="InterPro"/>
</dbReference>
<evidence type="ECO:0000313" key="6">
    <source>
        <dbReference type="Proteomes" id="UP000318053"/>
    </source>
</evidence>
<dbReference type="AlphaFoldDB" id="A0A5C5YJG3"/>
<keyword evidence="2 5" id="KW-0456">Lyase</keyword>
<dbReference type="InterPro" id="IPR008397">
    <property type="entry name" value="Alginate_lyase_dom"/>
</dbReference>
<gene>
    <name evidence="5" type="ORF">CA85_03110</name>
</gene>
<dbReference type="GO" id="GO:0016829">
    <property type="term" value="F:lyase activity"/>
    <property type="evidence" value="ECO:0007669"/>
    <property type="project" value="UniProtKB-KW"/>
</dbReference>
<keyword evidence="6" id="KW-1185">Reference proteome</keyword>
<sequence length="419" mass="47575">MTHVSTFSTLVRETPAHLRQVPRPLAVAVVSVVLTALLSAEEPQSPASDGFVHPGIAHSQADLDSIRQKIDDSESPWIDAWNTTKQSRFASLQWEAEPVANVQRGASNNPDVGSSEFSNDAAAAYTHALVWAIDRNPAHARKSAEILDAWSGTLQSISNHDARLLVGMDGQEYLNAAELLRHTWDGWPRPNQEAFEKMVRDIWYPIIEDFYPSANGNWDASMLQTMIAMGVYLDDREMFDRAVQYYRNGKGNGAIGNYFNEFGECQESGRDQAHTQMGLDYLATTCETAWHQGLDLYGELDNRLLKGFEYTAKYNLGMDVPYEPYRSFEGRYFYKKISDDSRGRLRPMYEKVVSHYVHRQGLDAKYSQQAMLKLRQRAIDSDTPNRGRGDRDSRRRRRRPSGSLPWDTLMYATQANVSD</sequence>
<dbReference type="OrthoDB" id="222550at2"/>
<dbReference type="Proteomes" id="UP000318053">
    <property type="component" value="Unassembled WGS sequence"/>
</dbReference>
<evidence type="ECO:0000256" key="3">
    <source>
        <dbReference type="SAM" id="MobiDB-lite"/>
    </source>
</evidence>
<organism evidence="5 6">
    <name type="scientific">Allorhodopirellula solitaria</name>
    <dbReference type="NCBI Taxonomy" id="2527987"/>
    <lineage>
        <taxon>Bacteria</taxon>
        <taxon>Pseudomonadati</taxon>
        <taxon>Planctomycetota</taxon>
        <taxon>Planctomycetia</taxon>
        <taxon>Pirellulales</taxon>
        <taxon>Pirellulaceae</taxon>
        <taxon>Allorhodopirellula</taxon>
    </lineage>
</organism>
<protein>
    <submittedName>
        <fullName evidence="5">Alginate lyase</fullName>
    </submittedName>
</protein>
<proteinExistence type="predicted"/>
<comment type="caution">
    <text evidence="5">The sequence shown here is derived from an EMBL/GenBank/DDBJ whole genome shotgun (WGS) entry which is preliminary data.</text>
</comment>
<dbReference type="Gene3D" id="1.50.10.100">
    <property type="entry name" value="Chondroitin AC/alginate lyase"/>
    <property type="match status" value="1"/>
</dbReference>
<dbReference type="EMBL" id="SJPK01000001">
    <property type="protein sequence ID" value="TWT75023.1"/>
    <property type="molecule type" value="Genomic_DNA"/>
</dbReference>
<evidence type="ECO:0000313" key="5">
    <source>
        <dbReference type="EMBL" id="TWT75023.1"/>
    </source>
</evidence>
<evidence type="ECO:0000259" key="4">
    <source>
        <dbReference type="Pfam" id="PF05426"/>
    </source>
</evidence>
<reference evidence="5 6" key="1">
    <citation type="submission" date="2019-02" db="EMBL/GenBank/DDBJ databases">
        <title>Deep-cultivation of Planctomycetes and their phenomic and genomic characterization uncovers novel biology.</title>
        <authorList>
            <person name="Wiegand S."/>
            <person name="Jogler M."/>
            <person name="Boedeker C."/>
            <person name="Pinto D."/>
            <person name="Vollmers J."/>
            <person name="Rivas-Marin E."/>
            <person name="Kohn T."/>
            <person name="Peeters S.H."/>
            <person name="Heuer A."/>
            <person name="Rast P."/>
            <person name="Oberbeckmann S."/>
            <person name="Bunk B."/>
            <person name="Jeske O."/>
            <person name="Meyerdierks A."/>
            <person name="Storesund J.E."/>
            <person name="Kallscheuer N."/>
            <person name="Luecker S."/>
            <person name="Lage O.M."/>
            <person name="Pohl T."/>
            <person name="Merkel B.J."/>
            <person name="Hornburger P."/>
            <person name="Mueller R.-W."/>
            <person name="Bruemmer F."/>
            <person name="Labrenz M."/>
            <person name="Spormann A.M."/>
            <person name="Op Den Camp H."/>
            <person name="Overmann J."/>
            <person name="Amann R."/>
            <person name="Jetten M.S.M."/>
            <person name="Mascher T."/>
            <person name="Medema M.H."/>
            <person name="Devos D.P."/>
            <person name="Kaster A.-K."/>
            <person name="Ovreas L."/>
            <person name="Rohde M."/>
            <person name="Galperin M.Y."/>
            <person name="Jogler C."/>
        </authorList>
    </citation>
    <scope>NUCLEOTIDE SEQUENCE [LARGE SCALE GENOMIC DNA]</scope>
    <source>
        <strain evidence="5 6">CA85</strain>
    </source>
</reference>
<dbReference type="InterPro" id="IPR008929">
    <property type="entry name" value="Chondroitin_lyas"/>
</dbReference>
<keyword evidence="1" id="KW-0732">Signal</keyword>
<dbReference type="SUPFAM" id="SSF48230">
    <property type="entry name" value="Chondroitin AC/alginate lyase"/>
    <property type="match status" value="1"/>
</dbReference>
<feature type="region of interest" description="Disordered" evidence="3">
    <location>
        <begin position="378"/>
        <end position="405"/>
    </location>
</feature>
<feature type="compositionally biased region" description="Basic and acidic residues" evidence="3">
    <location>
        <begin position="378"/>
        <end position="393"/>
    </location>
</feature>
<evidence type="ECO:0000256" key="1">
    <source>
        <dbReference type="ARBA" id="ARBA00022729"/>
    </source>
</evidence>
<name>A0A5C5YJG3_9BACT</name>